<organism evidence="7 8">
    <name type="scientific">Stephania cephalantha</name>
    <dbReference type="NCBI Taxonomy" id="152367"/>
    <lineage>
        <taxon>Eukaryota</taxon>
        <taxon>Viridiplantae</taxon>
        <taxon>Streptophyta</taxon>
        <taxon>Embryophyta</taxon>
        <taxon>Tracheophyta</taxon>
        <taxon>Spermatophyta</taxon>
        <taxon>Magnoliopsida</taxon>
        <taxon>Ranunculales</taxon>
        <taxon>Menispermaceae</taxon>
        <taxon>Menispermoideae</taxon>
        <taxon>Cissampelideae</taxon>
        <taxon>Stephania</taxon>
    </lineage>
</organism>
<evidence type="ECO:0000313" key="7">
    <source>
        <dbReference type="EMBL" id="KAK9156963.1"/>
    </source>
</evidence>
<feature type="transmembrane region" description="Helical" evidence="6">
    <location>
        <begin position="64"/>
        <end position="83"/>
    </location>
</feature>
<comment type="caution">
    <text evidence="7">The sequence shown here is derived from an EMBL/GenBank/DDBJ whole genome shotgun (WGS) entry which is preliminary data.</text>
</comment>
<dbReference type="PANTHER" id="PTHR11654">
    <property type="entry name" value="OLIGOPEPTIDE TRANSPORTER-RELATED"/>
    <property type="match status" value="1"/>
</dbReference>
<accession>A0AAP0KS63</accession>
<feature type="transmembrane region" description="Helical" evidence="6">
    <location>
        <begin position="364"/>
        <end position="384"/>
    </location>
</feature>
<comment type="subcellular location">
    <subcellularLocation>
        <location evidence="1">Membrane</location>
        <topology evidence="1">Multi-pass membrane protein</topology>
    </subcellularLocation>
</comment>
<name>A0AAP0KS63_9MAGN</name>
<dbReference type="InterPro" id="IPR036259">
    <property type="entry name" value="MFS_trans_sf"/>
</dbReference>
<feature type="transmembrane region" description="Helical" evidence="6">
    <location>
        <begin position="405"/>
        <end position="425"/>
    </location>
</feature>
<dbReference type="GO" id="GO:0016020">
    <property type="term" value="C:membrane"/>
    <property type="evidence" value="ECO:0007669"/>
    <property type="project" value="UniProtKB-SubCell"/>
</dbReference>
<dbReference type="InterPro" id="IPR000109">
    <property type="entry name" value="POT_fam"/>
</dbReference>
<keyword evidence="3 6" id="KW-0812">Transmembrane</keyword>
<reference evidence="7 8" key="1">
    <citation type="submission" date="2024-01" db="EMBL/GenBank/DDBJ databases">
        <title>Genome assemblies of Stephania.</title>
        <authorList>
            <person name="Yang L."/>
        </authorList>
    </citation>
    <scope>NUCLEOTIDE SEQUENCE [LARGE SCALE GENOMIC DNA]</scope>
    <source>
        <strain evidence="7">JXDWG</strain>
        <tissue evidence="7">Leaf</tissue>
    </source>
</reference>
<evidence type="ECO:0000256" key="4">
    <source>
        <dbReference type="ARBA" id="ARBA00022989"/>
    </source>
</evidence>
<evidence type="ECO:0000256" key="5">
    <source>
        <dbReference type="ARBA" id="ARBA00023136"/>
    </source>
</evidence>
<feature type="transmembrane region" description="Helical" evidence="6">
    <location>
        <begin position="177"/>
        <end position="199"/>
    </location>
</feature>
<keyword evidence="8" id="KW-1185">Reference proteome</keyword>
<feature type="transmembrane region" description="Helical" evidence="6">
    <location>
        <begin position="323"/>
        <end position="344"/>
    </location>
</feature>
<feature type="transmembrane region" description="Helical" evidence="6">
    <location>
        <begin position="89"/>
        <end position="109"/>
    </location>
</feature>
<dbReference type="Gene3D" id="1.20.1250.20">
    <property type="entry name" value="MFS general substrate transporter like domains"/>
    <property type="match status" value="1"/>
</dbReference>
<dbReference type="EMBL" id="JBBNAG010000002">
    <property type="protein sequence ID" value="KAK9156963.1"/>
    <property type="molecule type" value="Genomic_DNA"/>
</dbReference>
<evidence type="ECO:0000313" key="8">
    <source>
        <dbReference type="Proteomes" id="UP001419268"/>
    </source>
</evidence>
<keyword evidence="4 6" id="KW-1133">Transmembrane helix</keyword>
<dbReference type="AlphaFoldDB" id="A0AAP0KS63"/>
<evidence type="ECO:0000256" key="2">
    <source>
        <dbReference type="ARBA" id="ARBA00005982"/>
    </source>
</evidence>
<feature type="transmembrane region" description="Helical" evidence="6">
    <location>
        <begin position="205"/>
        <end position="227"/>
    </location>
</feature>
<dbReference type="GO" id="GO:0022857">
    <property type="term" value="F:transmembrane transporter activity"/>
    <property type="evidence" value="ECO:0007669"/>
    <property type="project" value="InterPro"/>
</dbReference>
<feature type="transmembrane region" description="Helical" evidence="6">
    <location>
        <begin position="457"/>
        <end position="479"/>
    </location>
</feature>
<feature type="transmembrane region" description="Helical" evidence="6">
    <location>
        <begin position="33"/>
        <end position="52"/>
    </location>
</feature>
<protein>
    <submittedName>
        <fullName evidence="7">Uncharacterized protein</fullName>
    </submittedName>
</protein>
<evidence type="ECO:0000256" key="1">
    <source>
        <dbReference type="ARBA" id="ARBA00004141"/>
    </source>
</evidence>
<feature type="transmembrane region" description="Helical" evidence="6">
    <location>
        <begin position="537"/>
        <end position="556"/>
    </location>
</feature>
<evidence type="ECO:0000256" key="3">
    <source>
        <dbReference type="ARBA" id="ARBA00022692"/>
    </source>
</evidence>
<evidence type="ECO:0000256" key="6">
    <source>
        <dbReference type="SAM" id="Phobius"/>
    </source>
</evidence>
<dbReference type="Pfam" id="PF00854">
    <property type="entry name" value="PTR2"/>
    <property type="match status" value="1"/>
</dbReference>
<keyword evidence="5 6" id="KW-0472">Membrane</keyword>
<gene>
    <name evidence="7" type="ORF">Scep_003537</name>
</gene>
<proteinExistence type="inferred from homology"/>
<dbReference type="Proteomes" id="UP001419268">
    <property type="component" value="Unassembled WGS sequence"/>
</dbReference>
<comment type="similarity">
    <text evidence="2">Belongs to the major facilitator superfamily. Proton-dependent oligopeptide transporter (POT/PTR) (TC 2.A.17) family.</text>
</comment>
<dbReference type="SUPFAM" id="SSF103473">
    <property type="entry name" value="MFS general substrate transporter"/>
    <property type="match status" value="1"/>
</dbReference>
<feature type="transmembrane region" description="Helical" evidence="6">
    <location>
        <begin position="491"/>
        <end position="511"/>
    </location>
</feature>
<sequence>MDHESKPKKGSSGNEEGANMNLLVEVMAAVENMAYLGTSVNLVTYFYLYMHYDLSRSADMVTNFMGASFLLSLVGAFISDAYLSRLKTLLVFGSIEFIGFMVLTIQAQLKSLQLPHCNMFNPNETCRHVSGRKKAILLSGLYLVALGSGGLKGTLPILGADQFDENDPKEQRLMWSFFNFFLFCLCLGASIGVVLLLWLQNYQGWDIALSLSASLILFGLFVMALGYTKFRNRIPAGSPATKILQVFVAAFRNRKHKLPSNPTSDLNSDKETQLSIERWTQFKFLDKAAAIVRPSNTDENQAIIALNNEWKVCTITQVEDVKILLRMIPIFACTILMSTCLAQLQTFSIQQGETMNRKIGKLKIPSASVPIIPMFFIVILTPLYDRLFVPMARKYTGLETGITHLRRIGTGLLLSIFSMAAAAIVERKRKDVSEQHGLIHANPMLNPVPISVFMLSFQYFIFGVADLFTFAGLLQFFYSQAPKEFRSIGTSFVWCSMSMGYFLSSVLVNSINSVTEKMSVKGGWLRGNNINLNHLDLFYWTLAVLSFINFVNYLFWAKWYRYN</sequence>